<comment type="caution">
    <text evidence="2">The sequence shown here is derived from an EMBL/GenBank/DDBJ whole genome shotgun (WGS) entry which is preliminary data.</text>
</comment>
<evidence type="ECO:0000313" key="3">
    <source>
        <dbReference type="Proteomes" id="UP001628192"/>
    </source>
</evidence>
<dbReference type="Proteomes" id="UP001628192">
    <property type="component" value="Unassembled WGS sequence"/>
</dbReference>
<reference evidence="2 3" key="1">
    <citation type="journal article" date="2025" name="Int. J. Syst. Evol. Microbiol.">
        <title>Desulfovibrio falkowii sp. nov., Porphyromonas miyakawae sp. nov., Mediterraneibacter flintii sp. nov. and Owariibacterium komagatae gen. nov., sp. nov., isolated from human faeces.</title>
        <authorList>
            <person name="Hamaguchi T."/>
            <person name="Ohara M."/>
            <person name="Hisatomi A."/>
            <person name="Sekiguchi K."/>
            <person name="Takeda J.I."/>
            <person name="Ueyama J."/>
            <person name="Ito M."/>
            <person name="Nishiwaki H."/>
            <person name="Ogi T."/>
            <person name="Hirayama M."/>
            <person name="Ohkuma M."/>
            <person name="Sakamoto M."/>
            <person name="Ohno K."/>
        </authorList>
    </citation>
    <scope>NUCLEOTIDE SEQUENCE [LARGE SCALE GENOMIC DNA]</scope>
    <source>
        <strain evidence="2 3">13CB8C</strain>
    </source>
</reference>
<protein>
    <submittedName>
        <fullName evidence="2">Uncharacterized protein</fullName>
    </submittedName>
</protein>
<sequence>MAGRAGSGSNRSESARAGQKGQWLACMPDMGGMARKGGCKKNLCQWTGGDTDWRRPPVFQTVISGSQTLEQSTLKKLERPARIF</sequence>
<keyword evidence="3" id="KW-1185">Reference proteome</keyword>
<accession>A0ABQ0E4M5</accession>
<organism evidence="2 3">
    <name type="scientific">Desulfovibrio falkowii</name>
    <dbReference type="NCBI Taxonomy" id="3136602"/>
    <lineage>
        <taxon>Bacteria</taxon>
        <taxon>Pseudomonadati</taxon>
        <taxon>Thermodesulfobacteriota</taxon>
        <taxon>Desulfovibrionia</taxon>
        <taxon>Desulfovibrionales</taxon>
        <taxon>Desulfovibrionaceae</taxon>
        <taxon>Desulfovibrio</taxon>
    </lineage>
</organism>
<name>A0ABQ0E4M5_9BACT</name>
<proteinExistence type="predicted"/>
<evidence type="ECO:0000256" key="1">
    <source>
        <dbReference type="SAM" id="MobiDB-lite"/>
    </source>
</evidence>
<dbReference type="EMBL" id="BAAFSG010000001">
    <property type="protein sequence ID" value="GAB1252661.1"/>
    <property type="molecule type" value="Genomic_DNA"/>
</dbReference>
<gene>
    <name evidence="2" type="ORF">Defa_01480</name>
</gene>
<evidence type="ECO:0000313" key="2">
    <source>
        <dbReference type="EMBL" id="GAB1252661.1"/>
    </source>
</evidence>
<feature type="region of interest" description="Disordered" evidence="1">
    <location>
        <begin position="1"/>
        <end position="20"/>
    </location>
</feature>